<evidence type="ECO:0000256" key="3">
    <source>
        <dbReference type="ARBA" id="ARBA00023235"/>
    </source>
</evidence>
<dbReference type="InterPro" id="IPR020103">
    <property type="entry name" value="PsdUridine_synth_cat_dom_sf"/>
</dbReference>
<dbReference type="SUPFAM" id="SSF55120">
    <property type="entry name" value="Pseudouridine synthase"/>
    <property type="match status" value="1"/>
</dbReference>
<dbReference type="PIRSF" id="PIRSF001430">
    <property type="entry name" value="tRNA_psdUrid_synth"/>
    <property type="match status" value="1"/>
</dbReference>
<comment type="function">
    <text evidence="4">Formation of pseudouridine at positions 38, 39 and 40 in the anticodon stem and loop of transfer RNAs.</text>
</comment>
<dbReference type="InterPro" id="IPR020094">
    <property type="entry name" value="TruA/RsuA/RluB/E/F_N"/>
</dbReference>
<dbReference type="Gene3D" id="3.30.70.660">
    <property type="entry name" value="Pseudouridine synthase I, catalytic domain, C-terminal subdomain"/>
    <property type="match status" value="1"/>
</dbReference>
<keyword evidence="3 4" id="KW-0413">Isomerase</keyword>
<feature type="binding site" evidence="4 6">
    <location>
        <position position="112"/>
    </location>
    <ligand>
        <name>substrate</name>
    </ligand>
</feature>
<dbReference type="FunFam" id="3.30.70.580:FF:000001">
    <property type="entry name" value="tRNA pseudouridine synthase A"/>
    <property type="match status" value="1"/>
</dbReference>
<dbReference type="InterPro" id="IPR001406">
    <property type="entry name" value="PsdUridine_synth_TruA"/>
</dbReference>
<dbReference type="InterPro" id="IPR020097">
    <property type="entry name" value="PsdUridine_synth_TruA_a/b_dom"/>
</dbReference>
<comment type="catalytic activity">
    <reaction evidence="4 7">
        <text>uridine(38/39/40) in tRNA = pseudouridine(38/39/40) in tRNA</text>
        <dbReference type="Rhea" id="RHEA:22376"/>
        <dbReference type="Rhea" id="RHEA-COMP:10085"/>
        <dbReference type="Rhea" id="RHEA-COMP:10087"/>
        <dbReference type="ChEBI" id="CHEBI:65314"/>
        <dbReference type="ChEBI" id="CHEBI:65315"/>
        <dbReference type="EC" id="5.4.99.12"/>
    </reaction>
</comment>
<dbReference type="Pfam" id="PF01416">
    <property type="entry name" value="PseudoU_synth_1"/>
    <property type="match status" value="1"/>
</dbReference>
<evidence type="ECO:0000256" key="5">
    <source>
        <dbReference type="PIRSR" id="PIRSR001430-1"/>
    </source>
</evidence>
<comment type="caution">
    <text evidence="9">The sequence shown here is derived from an EMBL/GenBank/DDBJ whole genome shotgun (WGS) entry which is preliminary data.</text>
</comment>
<feature type="domain" description="Pseudouridine synthase I TruA alpha/beta" evidence="8">
    <location>
        <begin position="143"/>
        <end position="254"/>
    </location>
</feature>
<dbReference type="EC" id="5.4.99.12" evidence="4"/>
<dbReference type="Proteomes" id="UP000824115">
    <property type="component" value="Unassembled WGS sequence"/>
</dbReference>
<sequence length="261" mass="29137">MRFFASISYNGSGYSGWQIQDNAPSIQNEVQKALSAILGEKIDVTGAGRTDTGVNASDFTAHFDSDDDRIIKEHGKIIYKINAILPANIVVNSITRVREDAHARFDAVSRTYKYYIHSSKDPFAPHFSWYCKFPLDIRAMNAAASLLTGKKDFSCFEKTGGSQVSPICDISTAYWDTYTPSITALPGTDYLVFTITANRFLRNMVRAIVGTMVEIGRGRHTPEWMEEVLSSRDRGQAGQSVPGHALFLTNVRYPEDIFKLQ</sequence>
<accession>A0A9D2GN01</accession>
<protein>
    <recommendedName>
        <fullName evidence="4">tRNA pseudouridine synthase A</fullName>
        <ecNumber evidence="4">5.4.99.12</ecNumber>
    </recommendedName>
    <alternativeName>
        <fullName evidence="4">tRNA pseudouridine(38-40) synthase</fullName>
    </alternativeName>
    <alternativeName>
        <fullName evidence="4">tRNA pseudouridylate synthase I</fullName>
    </alternativeName>
    <alternativeName>
        <fullName evidence="4">tRNA-uridine isomerase I</fullName>
    </alternativeName>
</protein>
<evidence type="ECO:0000256" key="2">
    <source>
        <dbReference type="ARBA" id="ARBA00022694"/>
    </source>
</evidence>
<dbReference type="InterPro" id="IPR020095">
    <property type="entry name" value="PsdUridine_synth_TruA_C"/>
</dbReference>
<evidence type="ECO:0000256" key="1">
    <source>
        <dbReference type="ARBA" id="ARBA00009375"/>
    </source>
</evidence>
<comment type="similarity">
    <text evidence="1 4 7">Belongs to the tRNA pseudouridine synthase TruA family.</text>
</comment>
<name>A0A9D2GN01_9BACT</name>
<comment type="subunit">
    <text evidence="4">Homodimer.</text>
</comment>
<evidence type="ECO:0000313" key="9">
    <source>
        <dbReference type="EMBL" id="HIZ85112.1"/>
    </source>
</evidence>
<evidence type="ECO:0000313" key="10">
    <source>
        <dbReference type="Proteomes" id="UP000824115"/>
    </source>
</evidence>
<dbReference type="Gene3D" id="3.30.70.580">
    <property type="entry name" value="Pseudouridine synthase I, catalytic domain, N-terminal subdomain"/>
    <property type="match status" value="1"/>
</dbReference>
<dbReference type="CDD" id="cd02570">
    <property type="entry name" value="PseudoU_synth_EcTruA"/>
    <property type="match status" value="1"/>
</dbReference>
<dbReference type="HAMAP" id="MF_00171">
    <property type="entry name" value="TruA"/>
    <property type="match status" value="1"/>
</dbReference>
<dbReference type="AlphaFoldDB" id="A0A9D2GN01"/>
<dbReference type="GO" id="GO:0031119">
    <property type="term" value="P:tRNA pseudouridine synthesis"/>
    <property type="evidence" value="ECO:0007669"/>
    <property type="project" value="UniProtKB-UniRule"/>
</dbReference>
<dbReference type="GO" id="GO:0160147">
    <property type="term" value="F:tRNA pseudouridine(38-40) synthase activity"/>
    <property type="evidence" value="ECO:0007669"/>
    <property type="project" value="UniProtKB-EC"/>
</dbReference>
<evidence type="ECO:0000259" key="8">
    <source>
        <dbReference type="Pfam" id="PF01416"/>
    </source>
</evidence>
<dbReference type="NCBIfam" id="TIGR00071">
    <property type="entry name" value="hisT_truA"/>
    <property type="match status" value="1"/>
</dbReference>
<dbReference type="GO" id="GO:0003723">
    <property type="term" value="F:RNA binding"/>
    <property type="evidence" value="ECO:0007669"/>
    <property type="project" value="InterPro"/>
</dbReference>
<reference evidence="9" key="1">
    <citation type="journal article" date="2021" name="PeerJ">
        <title>Extensive microbial diversity within the chicken gut microbiome revealed by metagenomics and culture.</title>
        <authorList>
            <person name="Gilroy R."/>
            <person name="Ravi A."/>
            <person name="Getino M."/>
            <person name="Pursley I."/>
            <person name="Horton D.L."/>
            <person name="Alikhan N.F."/>
            <person name="Baker D."/>
            <person name="Gharbi K."/>
            <person name="Hall N."/>
            <person name="Watson M."/>
            <person name="Adriaenssens E.M."/>
            <person name="Foster-Nyarko E."/>
            <person name="Jarju S."/>
            <person name="Secka A."/>
            <person name="Antonio M."/>
            <person name="Oren A."/>
            <person name="Chaudhuri R.R."/>
            <person name="La Ragione R."/>
            <person name="Hildebrand F."/>
            <person name="Pallen M.J."/>
        </authorList>
    </citation>
    <scope>NUCLEOTIDE SEQUENCE</scope>
    <source>
        <strain evidence="9">Gambia16-554</strain>
    </source>
</reference>
<evidence type="ECO:0000256" key="7">
    <source>
        <dbReference type="RuleBase" id="RU003792"/>
    </source>
</evidence>
<gene>
    <name evidence="4 9" type="primary">truA</name>
    <name evidence="9" type="ORF">IAC04_01285</name>
</gene>
<dbReference type="EMBL" id="DXAW01000028">
    <property type="protein sequence ID" value="HIZ85112.1"/>
    <property type="molecule type" value="Genomic_DNA"/>
</dbReference>
<keyword evidence="2 4" id="KW-0819">tRNA processing</keyword>
<comment type="caution">
    <text evidence="4">Lacks conserved residue(s) required for the propagation of feature annotation.</text>
</comment>
<feature type="active site" description="Nucleophile" evidence="4 5">
    <location>
        <position position="51"/>
    </location>
</feature>
<evidence type="ECO:0000256" key="6">
    <source>
        <dbReference type="PIRSR" id="PIRSR001430-2"/>
    </source>
</evidence>
<evidence type="ECO:0000256" key="4">
    <source>
        <dbReference type="HAMAP-Rule" id="MF_00171"/>
    </source>
</evidence>
<proteinExistence type="inferred from homology"/>
<organism evidence="9 10">
    <name type="scientific">Candidatus Coprenecus stercoravium</name>
    <dbReference type="NCBI Taxonomy" id="2840735"/>
    <lineage>
        <taxon>Bacteria</taxon>
        <taxon>Pseudomonadati</taxon>
        <taxon>Bacteroidota</taxon>
        <taxon>Bacteroidia</taxon>
        <taxon>Bacteroidales</taxon>
        <taxon>Rikenellaceae</taxon>
        <taxon>Rikenellaceae incertae sedis</taxon>
        <taxon>Candidatus Coprenecus</taxon>
    </lineage>
</organism>
<dbReference type="PANTHER" id="PTHR11142:SF0">
    <property type="entry name" value="TRNA PSEUDOURIDINE SYNTHASE-LIKE 1"/>
    <property type="match status" value="1"/>
</dbReference>
<dbReference type="PANTHER" id="PTHR11142">
    <property type="entry name" value="PSEUDOURIDYLATE SYNTHASE"/>
    <property type="match status" value="1"/>
</dbReference>
<reference evidence="9" key="2">
    <citation type="submission" date="2021-04" db="EMBL/GenBank/DDBJ databases">
        <authorList>
            <person name="Gilroy R."/>
        </authorList>
    </citation>
    <scope>NUCLEOTIDE SEQUENCE</scope>
    <source>
        <strain evidence="9">Gambia16-554</strain>
    </source>
</reference>